<dbReference type="Proteomes" id="UP001501411">
    <property type="component" value="Unassembled WGS sequence"/>
</dbReference>
<dbReference type="InterPro" id="IPR011990">
    <property type="entry name" value="TPR-like_helical_dom_sf"/>
</dbReference>
<dbReference type="Gene3D" id="1.25.40.10">
    <property type="entry name" value="Tetratricopeptide repeat domain"/>
    <property type="match status" value="1"/>
</dbReference>
<evidence type="ECO:0000313" key="1">
    <source>
        <dbReference type="EMBL" id="GAA4789613.1"/>
    </source>
</evidence>
<reference evidence="2" key="1">
    <citation type="journal article" date="2019" name="Int. J. Syst. Evol. Microbiol.">
        <title>The Global Catalogue of Microorganisms (GCM) 10K type strain sequencing project: providing services to taxonomists for standard genome sequencing and annotation.</title>
        <authorList>
            <consortium name="The Broad Institute Genomics Platform"/>
            <consortium name="The Broad Institute Genome Sequencing Center for Infectious Disease"/>
            <person name="Wu L."/>
            <person name="Ma J."/>
        </authorList>
    </citation>
    <scope>NUCLEOTIDE SEQUENCE [LARGE SCALE GENOMIC DNA]</scope>
    <source>
        <strain evidence="2">JCM 18200</strain>
    </source>
</reference>
<evidence type="ECO:0008006" key="3">
    <source>
        <dbReference type="Google" id="ProtNLM"/>
    </source>
</evidence>
<protein>
    <recommendedName>
        <fullName evidence="3">Tetratricopeptide repeat protein</fullName>
    </recommendedName>
</protein>
<comment type="caution">
    <text evidence="1">The sequence shown here is derived from an EMBL/GenBank/DDBJ whole genome shotgun (WGS) entry which is preliminary data.</text>
</comment>
<organism evidence="1 2">
    <name type="scientific">Olivibacter ginsenosidimutans</name>
    <dbReference type="NCBI Taxonomy" id="1176537"/>
    <lineage>
        <taxon>Bacteria</taxon>
        <taxon>Pseudomonadati</taxon>
        <taxon>Bacteroidota</taxon>
        <taxon>Sphingobacteriia</taxon>
        <taxon>Sphingobacteriales</taxon>
        <taxon>Sphingobacteriaceae</taxon>
        <taxon>Olivibacter</taxon>
    </lineage>
</organism>
<proteinExistence type="predicted"/>
<evidence type="ECO:0000313" key="2">
    <source>
        <dbReference type="Proteomes" id="UP001501411"/>
    </source>
</evidence>
<dbReference type="EMBL" id="BAABIQ010000018">
    <property type="protein sequence ID" value="GAA4789613.1"/>
    <property type="molecule type" value="Genomic_DNA"/>
</dbReference>
<sequence length="181" mass="21295">MDWKEQLSKLEQSKDWKSAIALIQETINQNSSSIDAYLSMNYLLMNLLVEEQYDPNGHDYYAGLLKKYFIESYAKFSNNPEYLFYIGQIACISEWYFDIEIEEAQSMMKKASELEPGSILYKWANYSGLDMRESSNKEKMIVYAKQTLSEPEVKRELKSKGALGKYLWDSLEYWSKEEITK</sequence>
<accession>A0ABP9B2U1</accession>
<gene>
    <name evidence="1" type="ORF">GCM10023231_17020</name>
</gene>
<dbReference type="RefSeq" id="WP_345231343.1">
    <property type="nucleotide sequence ID" value="NZ_BAABIQ010000018.1"/>
</dbReference>
<name>A0ABP9B2U1_9SPHI</name>
<keyword evidence="2" id="KW-1185">Reference proteome</keyword>